<accession>A0A6A5TFW0</accession>
<organism evidence="5 6">
    <name type="scientific">Byssothecium circinans</name>
    <dbReference type="NCBI Taxonomy" id="147558"/>
    <lineage>
        <taxon>Eukaryota</taxon>
        <taxon>Fungi</taxon>
        <taxon>Dikarya</taxon>
        <taxon>Ascomycota</taxon>
        <taxon>Pezizomycotina</taxon>
        <taxon>Dothideomycetes</taxon>
        <taxon>Pleosporomycetidae</taxon>
        <taxon>Pleosporales</taxon>
        <taxon>Massarineae</taxon>
        <taxon>Massarinaceae</taxon>
        <taxon>Byssothecium</taxon>
    </lineage>
</organism>
<evidence type="ECO:0000313" key="6">
    <source>
        <dbReference type="Proteomes" id="UP000800035"/>
    </source>
</evidence>
<dbReference type="Gene3D" id="1.10.220.160">
    <property type="match status" value="1"/>
</dbReference>
<dbReference type="InterPro" id="IPR002893">
    <property type="entry name" value="Znf_MYND"/>
</dbReference>
<dbReference type="Gene3D" id="2.170.270.10">
    <property type="entry name" value="SET domain"/>
    <property type="match status" value="1"/>
</dbReference>
<evidence type="ECO:0000256" key="2">
    <source>
        <dbReference type="ARBA" id="ARBA00022771"/>
    </source>
</evidence>
<dbReference type="SUPFAM" id="SSF144232">
    <property type="entry name" value="HIT/MYND zinc finger-like"/>
    <property type="match status" value="1"/>
</dbReference>
<keyword evidence="2" id="KW-0863">Zinc-finger</keyword>
<keyword evidence="1" id="KW-0479">Metal-binding</keyword>
<keyword evidence="3" id="KW-0862">Zinc</keyword>
<dbReference type="EMBL" id="ML977015">
    <property type="protein sequence ID" value="KAF1951703.1"/>
    <property type="molecule type" value="Genomic_DNA"/>
</dbReference>
<dbReference type="SUPFAM" id="SSF82199">
    <property type="entry name" value="SET domain"/>
    <property type="match status" value="1"/>
</dbReference>
<dbReference type="GO" id="GO:0005634">
    <property type="term" value="C:nucleus"/>
    <property type="evidence" value="ECO:0007669"/>
    <property type="project" value="TreeGrafter"/>
</dbReference>
<dbReference type="InterPro" id="IPR001214">
    <property type="entry name" value="SET_dom"/>
</dbReference>
<dbReference type="PANTHER" id="PTHR12197">
    <property type="entry name" value="HISTONE-LYSINE N-METHYLTRANSFERASE SMYD"/>
    <property type="match status" value="1"/>
</dbReference>
<dbReference type="GO" id="GO:0008270">
    <property type="term" value="F:zinc ion binding"/>
    <property type="evidence" value="ECO:0007669"/>
    <property type="project" value="UniProtKB-KW"/>
</dbReference>
<evidence type="ECO:0000256" key="3">
    <source>
        <dbReference type="ARBA" id="ARBA00022833"/>
    </source>
</evidence>
<dbReference type="PROSITE" id="PS01360">
    <property type="entry name" value="ZF_MYND_1"/>
    <property type="match status" value="1"/>
</dbReference>
<gene>
    <name evidence="5" type="ORF">CC80DRAFT_480519</name>
</gene>
<dbReference type="OrthoDB" id="438641at2759"/>
<evidence type="ECO:0000259" key="4">
    <source>
        <dbReference type="PROSITE" id="PS50280"/>
    </source>
</evidence>
<dbReference type="AlphaFoldDB" id="A0A6A5TFW0"/>
<dbReference type="PANTHER" id="PTHR12197:SF273">
    <property type="entry name" value="MYND-TYPE ZINC FINGER PROTEIN SAMB"/>
    <property type="match status" value="1"/>
</dbReference>
<dbReference type="InterPro" id="IPR050869">
    <property type="entry name" value="H3K4_H4K5_MeTrfase"/>
</dbReference>
<feature type="domain" description="SET" evidence="4">
    <location>
        <begin position="225"/>
        <end position="509"/>
    </location>
</feature>
<name>A0A6A5TFW0_9PLEO</name>
<dbReference type="Proteomes" id="UP000800035">
    <property type="component" value="Unassembled WGS sequence"/>
</dbReference>
<protein>
    <recommendedName>
        <fullName evidence="4">SET domain-containing protein</fullName>
    </recommendedName>
</protein>
<dbReference type="PROSITE" id="PS50280">
    <property type="entry name" value="SET"/>
    <property type="match status" value="1"/>
</dbReference>
<sequence>MNAGHPSPASPYPSRLSELFDLQKKTPNQPYSILHRLNLARAYKNLGYPDLAASDAYKALLLVDEVAEGAEFHEEALEAALNDLNIDSESSKAKGNHEEKAINIAQTDQLMSAYDILIPCLIDCGCLRSAFSYNMRALKAFPNTITFPAYQTTLIERLQQYFEAKGENFNDADIQKYPDKGRVRRELYPWNDYEPDRFAAEVLQFLNDELDQIAPKLEVKVAELPLLSESSTPNAGTKYVKQLGVFAKVDIPPGEEILKEKSLLTAVSRLHDSYCDACSVPLSNQQDAEAEILSCEECNEVFFCSQECHDLAQDTYHPSLCGVDIDRKVSASEAADSLHTLLVIRAIALAETQDVHPLELKEVRYIWGDYHGRNLEQAWQPDVDAFGSLPRTLPFSFEANVLRPLHILEKMDVNIFEQSHRYDTWVFNTLYAKLRGTASARQGLDGRPEIGAVHPMWCLTNHSCDPNVSWEWCGSMRFWTRTHPIEWKGRDASKSPGLKKGEEVFSHYCDVRLPVKERREWAVGALGGLCMCERCVWEASTEEKKEKDKHKFANAQ</sequence>
<evidence type="ECO:0000256" key="1">
    <source>
        <dbReference type="ARBA" id="ARBA00022723"/>
    </source>
</evidence>
<dbReference type="InterPro" id="IPR046341">
    <property type="entry name" value="SET_dom_sf"/>
</dbReference>
<evidence type="ECO:0000313" key="5">
    <source>
        <dbReference type="EMBL" id="KAF1951703.1"/>
    </source>
</evidence>
<proteinExistence type="predicted"/>
<dbReference type="Gene3D" id="6.10.140.2220">
    <property type="match status" value="1"/>
</dbReference>
<keyword evidence="6" id="KW-1185">Reference proteome</keyword>
<reference evidence="5" key="1">
    <citation type="journal article" date="2020" name="Stud. Mycol.">
        <title>101 Dothideomycetes genomes: a test case for predicting lifestyles and emergence of pathogens.</title>
        <authorList>
            <person name="Haridas S."/>
            <person name="Albert R."/>
            <person name="Binder M."/>
            <person name="Bloem J."/>
            <person name="Labutti K."/>
            <person name="Salamov A."/>
            <person name="Andreopoulos B."/>
            <person name="Baker S."/>
            <person name="Barry K."/>
            <person name="Bills G."/>
            <person name="Bluhm B."/>
            <person name="Cannon C."/>
            <person name="Castanera R."/>
            <person name="Culley D."/>
            <person name="Daum C."/>
            <person name="Ezra D."/>
            <person name="Gonzalez J."/>
            <person name="Henrissat B."/>
            <person name="Kuo A."/>
            <person name="Liang C."/>
            <person name="Lipzen A."/>
            <person name="Lutzoni F."/>
            <person name="Magnuson J."/>
            <person name="Mondo S."/>
            <person name="Nolan M."/>
            <person name="Ohm R."/>
            <person name="Pangilinan J."/>
            <person name="Park H.-J."/>
            <person name="Ramirez L."/>
            <person name="Alfaro M."/>
            <person name="Sun H."/>
            <person name="Tritt A."/>
            <person name="Yoshinaga Y."/>
            <person name="Zwiers L.-H."/>
            <person name="Turgeon B."/>
            <person name="Goodwin S."/>
            <person name="Spatafora J."/>
            <person name="Crous P."/>
            <person name="Grigoriev I."/>
        </authorList>
    </citation>
    <scope>NUCLEOTIDE SEQUENCE</scope>
    <source>
        <strain evidence="5">CBS 675.92</strain>
    </source>
</reference>